<feature type="transmembrane region" description="Helical" evidence="1">
    <location>
        <begin position="69"/>
        <end position="89"/>
    </location>
</feature>
<feature type="transmembrane region" description="Helical" evidence="1">
    <location>
        <begin position="6"/>
        <end position="25"/>
    </location>
</feature>
<feature type="transmembrane region" description="Helical" evidence="1">
    <location>
        <begin position="282"/>
        <end position="301"/>
    </location>
</feature>
<proteinExistence type="predicted"/>
<dbReference type="InterPro" id="IPR052724">
    <property type="entry name" value="GT117_domain-containing"/>
</dbReference>
<comment type="caution">
    <text evidence="2">The sequence shown here is derived from an EMBL/GenBank/DDBJ whole genome shotgun (WGS) entry which is preliminary data.</text>
</comment>
<organism evidence="2">
    <name type="scientific">candidate division WOR-3 bacterium</name>
    <dbReference type="NCBI Taxonomy" id="2052148"/>
    <lineage>
        <taxon>Bacteria</taxon>
        <taxon>Bacteria division WOR-3</taxon>
    </lineage>
</organism>
<feature type="transmembrane region" description="Helical" evidence="1">
    <location>
        <begin position="333"/>
        <end position="350"/>
    </location>
</feature>
<dbReference type="Pfam" id="PF11028">
    <property type="entry name" value="TMEM260-like"/>
    <property type="match status" value="1"/>
</dbReference>
<name>A0A7C6EDA8_UNCW3</name>
<dbReference type="PANTHER" id="PTHR16214">
    <property type="entry name" value="TRANSMEMBRANE PROTEIN 260"/>
    <property type="match status" value="1"/>
</dbReference>
<dbReference type="AlphaFoldDB" id="A0A7C6EDA8"/>
<sequence length="589" mass="68318">MNWLKILLPILILIVYCLTLSPTVGLIDSGELITGCYLLNILHPTGYPLYTLLGNLFARIPIGTVAQRINFVSSFFCAVACFFFFILLLDLTGLPYAAMVGTGLFAFSSTVWSVAVGAEVYGLTLLFLTCIVYLWRKLAQNNIFLLLAFVLGLSFTNHMMIASVFIGTIIFFALTFRKEFFLRDTILFIIFFLLGLSVYLYLPIRAKQIPLFNWGNPYNLERFIWHITGKQYRVWMFQAKGAELLANLKSGLKLIFRESNWGGLILFAIVGLVISFKKNRYLVIGLLVIFFLTLFYAVNYSIPDIESYYLPCLFVLFLLSGIGLSALMKKLKIPQPVYLILCLLPILFNYRRAGMQGNFLAYDSAVNHLKVVPKDAIVITNWWDFYSPALYLQYVEKFRGDVCIIDKELLRRSWYFQYLTKQYPWLIENSTKEINHFLEFLDQFEHGRLKDNLGIQNSFINMINSFIDHNPERRVFLTFNERTDFDAKSIKPEFNRIPYGLLYELSPPPDTIIEDIDYSQFVVRRPNLILDERAKMVLQRYEIFGLERALFLQKLNRTASARKTLDWVLKINPNSTTAKNWARLLNTNR</sequence>
<dbReference type="PANTHER" id="PTHR16214:SF3">
    <property type="entry name" value="TRANSMEMBRANE PROTEIN 260"/>
    <property type="match status" value="1"/>
</dbReference>
<feature type="transmembrane region" description="Helical" evidence="1">
    <location>
        <begin position="143"/>
        <end position="174"/>
    </location>
</feature>
<feature type="transmembrane region" description="Helical" evidence="1">
    <location>
        <begin position="180"/>
        <end position="202"/>
    </location>
</feature>
<dbReference type="EMBL" id="DTLI01000097">
    <property type="protein sequence ID" value="HHS51962.1"/>
    <property type="molecule type" value="Genomic_DNA"/>
</dbReference>
<reference evidence="2" key="1">
    <citation type="journal article" date="2020" name="mSystems">
        <title>Genome- and Community-Level Interaction Insights into Carbon Utilization and Element Cycling Functions of Hydrothermarchaeota in Hydrothermal Sediment.</title>
        <authorList>
            <person name="Zhou Z."/>
            <person name="Liu Y."/>
            <person name="Xu W."/>
            <person name="Pan J."/>
            <person name="Luo Z.H."/>
            <person name="Li M."/>
        </authorList>
    </citation>
    <scope>NUCLEOTIDE SEQUENCE [LARGE SCALE GENOMIC DNA]</scope>
    <source>
        <strain evidence="2">SpSt-876</strain>
    </source>
</reference>
<feature type="transmembrane region" description="Helical" evidence="1">
    <location>
        <begin position="308"/>
        <end position="327"/>
    </location>
</feature>
<protein>
    <submittedName>
        <fullName evidence="2">DUF2723 domain-containing protein</fullName>
    </submittedName>
</protein>
<evidence type="ECO:0000313" key="2">
    <source>
        <dbReference type="EMBL" id="HHS51962.1"/>
    </source>
</evidence>
<feature type="transmembrane region" description="Helical" evidence="1">
    <location>
        <begin position="259"/>
        <end position="276"/>
    </location>
</feature>
<keyword evidence="1" id="KW-1133">Transmembrane helix</keyword>
<keyword evidence="1" id="KW-0812">Transmembrane</keyword>
<evidence type="ECO:0000256" key="1">
    <source>
        <dbReference type="SAM" id="Phobius"/>
    </source>
</evidence>
<dbReference type="InterPro" id="IPR021280">
    <property type="entry name" value="TMEM260-like"/>
</dbReference>
<accession>A0A7C6EDA8</accession>
<feature type="transmembrane region" description="Helical" evidence="1">
    <location>
        <begin position="37"/>
        <end position="57"/>
    </location>
</feature>
<feature type="transmembrane region" description="Helical" evidence="1">
    <location>
        <begin position="120"/>
        <end position="136"/>
    </location>
</feature>
<gene>
    <name evidence="2" type="ORF">ENW73_03710</name>
</gene>
<keyword evidence="1" id="KW-0472">Membrane</keyword>